<dbReference type="Pfam" id="PF00293">
    <property type="entry name" value="NUDIX"/>
    <property type="match status" value="1"/>
</dbReference>
<accession>A0A1C7MG25</accession>
<organism evidence="3 4">
    <name type="scientific">Grifola frondosa</name>
    <name type="common">Maitake</name>
    <name type="synonym">Polyporus frondosus</name>
    <dbReference type="NCBI Taxonomy" id="5627"/>
    <lineage>
        <taxon>Eukaryota</taxon>
        <taxon>Fungi</taxon>
        <taxon>Dikarya</taxon>
        <taxon>Basidiomycota</taxon>
        <taxon>Agaricomycotina</taxon>
        <taxon>Agaricomycetes</taxon>
        <taxon>Polyporales</taxon>
        <taxon>Grifolaceae</taxon>
        <taxon>Grifola</taxon>
    </lineage>
</organism>
<keyword evidence="1 3" id="KW-0378">Hydrolase</keyword>
<comment type="caution">
    <text evidence="3">The sequence shown here is derived from an EMBL/GenBank/DDBJ whole genome shotgun (WGS) entry which is preliminary data.</text>
</comment>
<feature type="domain" description="Nudix hydrolase" evidence="2">
    <location>
        <begin position="109"/>
        <end position="137"/>
    </location>
</feature>
<evidence type="ECO:0000256" key="1">
    <source>
        <dbReference type="ARBA" id="ARBA00022801"/>
    </source>
</evidence>
<evidence type="ECO:0000313" key="4">
    <source>
        <dbReference type="Proteomes" id="UP000092993"/>
    </source>
</evidence>
<evidence type="ECO:0000259" key="2">
    <source>
        <dbReference type="Pfam" id="PF00293"/>
    </source>
</evidence>
<name>A0A1C7MG25_GRIFR</name>
<dbReference type="GO" id="GO:0016787">
    <property type="term" value="F:hydrolase activity"/>
    <property type="evidence" value="ECO:0007669"/>
    <property type="project" value="UniProtKB-KW"/>
</dbReference>
<sequence length="208" mass="23551">LLEASAFRWVALKKIRWSDPTGKEVGCGKPQKEQQEALQDWMVSTKPFHPDAREYQVVFNSCRNLGPSAFRVRRISAIHHNYRTISPGCGKIRCWQVFLRLQLLCPRLVDDGETAEQTAIRELEEETGFKAHKVIDMSPLLVSDPGMTNATMKLAIVDVPFPHHLEMPRQKLDPGEFITARIGFVIDARLSHIASGFSLSESLQQKTL</sequence>
<feature type="non-terminal residue" evidence="3">
    <location>
        <position position="1"/>
    </location>
</feature>
<dbReference type="PANTHER" id="PTHR11839:SF1">
    <property type="entry name" value="ADP-SUGAR PYROPHOSPHATASE"/>
    <property type="match status" value="1"/>
</dbReference>
<evidence type="ECO:0000313" key="3">
    <source>
        <dbReference type="EMBL" id="OBZ75557.1"/>
    </source>
</evidence>
<proteinExistence type="predicted"/>
<dbReference type="GO" id="GO:0019693">
    <property type="term" value="P:ribose phosphate metabolic process"/>
    <property type="evidence" value="ECO:0007669"/>
    <property type="project" value="TreeGrafter"/>
</dbReference>
<dbReference type="InterPro" id="IPR015797">
    <property type="entry name" value="NUDIX_hydrolase-like_dom_sf"/>
</dbReference>
<dbReference type="Proteomes" id="UP000092993">
    <property type="component" value="Unassembled WGS sequence"/>
</dbReference>
<dbReference type="PANTHER" id="PTHR11839">
    <property type="entry name" value="UDP/ADP-SUGAR PYROPHOSPHATASE"/>
    <property type="match status" value="1"/>
</dbReference>
<protein>
    <submittedName>
        <fullName evidence="3">Putative Nudix hydrolase P35G2.12</fullName>
    </submittedName>
</protein>
<dbReference type="SUPFAM" id="SSF55811">
    <property type="entry name" value="Nudix"/>
    <property type="match status" value="1"/>
</dbReference>
<dbReference type="STRING" id="5627.A0A1C7MG25"/>
<dbReference type="Gene3D" id="3.90.79.10">
    <property type="entry name" value="Nucleoside Triphosphate Pyrophosphohydrolase"/>
    <property type="match status" value="1"/>
</dbReference>
<dbReference type="EMBL" id="LUGG01000004">
    <property type="protein sequence ID" value="OBZ75557.1"/>
    <property type="molecule type" value="Genomic_DNA"/>
</dbReference>
<gene>
    <name evidence="3" type="ORF">A0H81_04666</name>
</gene>
<dbReference type="AlphaFoldDB" id="A0A1C7MG25"/>
<dbReference type="OrthoDB" id="10249920at2759"/>
<reference evidence="3 4" key="1">
    <citation type="submission" date="2016-03" db="EMBL/GenBank/DDBJ databases">
        <title>Whole genome sequencing of Grifola frondosa 9006-11.</title>
        <authorList>
            <person name="Min B."/>
            <person name="Park H."/>
            <person name="Kim J.-G."/>
            <person name="Cho H."/>
            <person name="Oh Y.-L."/>
            <person name="Kong W.-S."/>
            <person name="Choi I.-G."/>
        </authorList>
    </citation>
    <scope>NUCLEOTIDE SEQUENCE [LARGE SCALE GENOMIC DNA]</scope>
    <source>
        <strain evidence="3 4">9006-11</strain>
    </source>
</reference>
<dbReference type="GO" id="GO:0006753">
    <property type="term" value="P:nucleoside phosphate metabolic process"/>
    <property type="evidence" value="ECO:0007669"/>
    <property type="project" value="TreeGrafter"/>
</dbReference>
<keyword evidence="4" id="KW-1185">Reference proteome</keyword>
<dbReference type="InterPro" id="IPR000086">
    <property type="entry name" value="NUDIX_hydrolase_dom"/>
</dbReference>